<dbReference type="SUPFAM" id="SSF64182">
    <property type="entry name" value="DHH phosphoesterases"/>
    <property type="match status" value="1"/>
</dbReference>
<dbReference type="Gene3D" id="3.90.1640.10">
    <property type="entry name" value="inorganic pyrophosphatase (n-terminal core)"/>
    <property type="match status" value="1"/>
</dbReference>
<sequence length="279" mass="31398">MTKLDKNNWDSLTSHIEQSNFILLSTHINSDGDGIGSEIAFYYFLKDMGKECRIINATSTPDNLNIIDPDSIVEVYENSFDGWLSKVDLTIVFDIGDHRRTGPIGEKVYESSTVISLDHHPAKEGHPFDLNIVHSEAPATGYMIWKYMEYLGKTKTLLPLKMANALYAAVVTDTGSFKYQSTTPDTHRMAAHLLESGVDGYDIQRSIYEQNKLSRIRLMGLIIQNLHYSDNGQVVWSIITQDMLKKADADDGDVDGFTEFIRTIEGVEVSFMIQETNNG</sequence>
<dbReference type="Gene3D" id="3.10.310.30">
    <property type="match status" value="1"/>
</dbReference>
<reference evidence="2" key="1">
    <citation type="submission" date="2018-05" db="EMBL/GenBank/DDBJ databases">
        <authorList>
            <person name="Lanie J.A."/>
            <person name="Ng W.-L."/>
            <person name="Kazmierczak K.M."/>
            <person name="Andrzejewski T.M."/>
            <person name="Davidsen T.M."/>
            <person name="Wayne K.J."/>
            <person name="Tettelin H."/>
            <person name="Glass J.I."/>
            <person name="Rusch D."/>
            <person name="Podicherti R."/>
            <person name="Tsui H.-C.T."/>
            <person name="Winkler M.E."/>
        </authorList>
    </citation>
    <scope>NUCLEOTIDE SEQUENCE</scope>
</reference>
<protein>
    <recommendedName>
        <fullName evidence="1">DDH domain-containing protein</fullName>
    </recommendedName>
</protein>
<dbReference type="AlphaFoldDB" id="A0A382DKE7"/>
<proteinExistence type="predicted"/>
<gene>
    <name evidence="2" type="ORF">METZ01_LOCUS191035</name>
</gene>
<evidence type="ECO:0000313" key="2">
    <source>
        <dbReference type="EMBL" id="SVB38181.1"/>
    </source>
</evidence>
<dbReference type="InterPro" id="IPR051319">
    <property type="entry name" value="Oligoribo/pAp-PDE_c-di-AMP_PDE"/>
</dbReference>
<name>A0A382DKE7_9ZZZZ</name>
<evidence type="ECO:0000259" key="1">
    <source>
        <dbReference type="Pfam" id="PF01368"/>
    </source>
</evidence>
<dbReference type="InterPro" id="IPR001667">
    <property type="entry name" value="DDH_dom"/>
</dbReference>
<dbReference type="InterPro" id="IPR038763">
    <property type="entry name" value="DHH_sf"/>
</dbReference>
<dbReference type="EMBL" id="UINC01039546">
    <property type="protein sequence ID" value="SVB38181.1"/>
    <property type="molecule type" value="Genomic_DNA"/>
</dbReference>
<feature type="non-terminal residue" evidence="2">
    <location>
        <position position="279"/>
    </location>
</feature>
<organism evidence="2">
    <name type="scientific">marine metagenome</name>
    <dbReference type="NCBI Taxonomy" id="408172"/>
    <lineage>
        <taxon>unclassified sequences</taxon>
        <taxon>metagenomes</taxon>
        <taxon>ecological metagenomes</taxon>
    </lineage>
</organism>
<dbReference type="PANTHER" id="PTHR47618:SF1">
    <property type="entry name" value="BIFUNCTIONAL OLIGORIBONUCLEASE AND PAP PHOSPHATASE NRNA"/>
    <property type="match status" value="1"/>
</dbReference>
<dbReference type="Pfam" id="PF01368">
    <property type="entry name" value="DHH"/>
    <property type="match status" value="1"/>
</dbReference>
<dbReference type="PANTHER" id="PTHR47618">
    <property type="entry name" value="BIFUNCTIONAL OLIGORIBONUCLEASE AND PAP PHOSPHATASE NRNA"/>
    <property type="match status" value="1"/>
</dbReference>
<accession>A0A382DKE7</accession>
<feature type="domain" description="DDH" evidence="1">
    <location>
        <begin position="22"/>
        <end position="169"/>
    </location>
</feature>